<organism evidence="1 2">
    <name type="scientific">Rangifer tarandus platyrhynchus</name>
    <name type="common">Svalbard reindeer</name>
    <dbReference type="NCBI Taxonomy" id="3082113"/>
    <lineage>
        <taxon>Eukaryota</taxon>
        <taxon>Metazoa</taxon>
        <taxon>Chordata</taxon>
        <taxon>Craniata</taxon>
        <taxon>Vertebrata</taxon>
        <taxon>Euteleostomi</taxon>
        <taxon>Mammalia</taxon>
        <taxon>Eutheria</taxon>
        <taxon>Laurasiatheria</taxon>
        <taxon>Artiodactyla</taxon>
        <taxon>Ruminantia</taxon>
        <taxon>Pecora</taxon>
        <taxon>Cervidae</taxon>
        <taxon>Odocoileinae</taxon>
        <taxon>Rangifer</taxon>
    </lineage>
</organism>
<name>A0ACB0EID9_RANTA</name>
<accession>A0ACB0EID9</accession>
<evidence type="ECO:0000313" key="1">
    <source>
        <dbReference type="EMBL" id="CAI9700212.1"/>
    </source>
</evidence>
<sequence>MGPARLRPRRPVLPEGRPRTLQVGGGRHAGRQEPSRPRARLQRSRLTSDPALCPATLDSPSELITSTLPSIQWPRRPAPRAPTGPARRAESGARRGRGRRRGGAGPAGRPWSEAARGLALGRTEAPTGGPGLRALEDEQSRLSLAPEALSAPGSVCVSPTPGSVYAWSLARARRALGGPSRLSLSWTPPPPPARPDLELALLWN</sequence>
<proteinExistence type="predicted"/>
<evidence type="ECO:0000313" key="2">
    <source>
        <dbReference type="Proteomes" id="UP001162501"/>
    </source>
</evidence>
<reference evidence="1" key="1">
    <citation type="submission" date="2023-05" db="EMBL/GenBank/DDBJ databases">
        <authorList>
            <consortium name="ELIXIR-Norway"/>
        </authorList>
    </citation>
    <scope>NUCLEOTIDE SEQUENCE</scope>
</reference>
<protein>
    <submittedName>
        <fullName evidence="1">Uncharacterized protein</fullName>
    </submittedName>
</protein>
<dbReference type="Proteomes" id="UP001162501">
    <property type="component" value="Chromosome 20"/>
</dbReference>
<gene>
    <name evidence="1" type="ORF">MRATA1EN3_LOCUS11425</name>
</gene>
<dbReference type="EMBL" id="OX596104">
    <property type="protein sequence ID" value="CAI9700212.1"/>
    <property type="molecule type" value="Genomic_DNA"/>
</dbReference>